<feature type="domain" description="GGDEF" evidence="2">
    <location>
        <begin position="616"/>
        <end position="769"/>
    </location>
</feature>
<dbReference type="EMBL" id="WXEY01000003">
    <property type="protein sequence ID" value="MZP28991.1"/>
    <property type="molecule type" value="Genomic_DNA"/>
</dbReference>
<accession>A0A845L7T9</accession>
<dbReference type="InterPro" id="IPR046342">
    <property type="entry name" value="CBS_dom_sf"/>
</dbReference>
<dbReference type="GO" id="GO:0071111">
    <property type="term" value="F:cyclic-guanylate-specific phosphodiesterase activity"/>
    <property type="evidence" value="ECO:0007669"/>
    <property type="project" value="InterPro"/>
</dbReference>
<organism evidence="3 4">
    <name type="scientific">Heliomicrobium undosum</name>
    <dbReference type="NCBI Taxonomy" id="121734"/>
    <lineage>
        <taxon>Bacteria</taxon>
        <taxon>Bacillati</taxon>
        <taxon>Bacillota</taxon>
        <taxon>Clostridia</taxon>
        <taxon>Eubacteriales</taxon>
        <taxon>Heliobacteriaceae</taxon>
        <taxon>Heliomicrobium</taxon>
    </lineage>
</organism>
<dbReference type="InterPro" id="IPR043128">
    <property type="entry name" value="Rev_trsase/Diguanyl_cyclase"/>
</dbReference>
<dbReference type="CDD" id="cd04598">
    <property type="entry name" value="CBS_pair_GGDEF_EAL"/>
    <property type="match status" value="1"/>
</dbReference>
<evidence type="ECO:0000313" key="4">
    <source>
        <dbReference type="Proteomes" id="UP000463470"/>
    </source>
</evidence>
<proteinExistence type="predicted"/>
<dbReference type="Pfam" id="PF00990">
    <property type="entry name" value="GGDEF"/>
    <property type="match status" value="1"/>
</dbReference>
<dbReference type="Proteomes" id="UP000463470">
    <property type="component" value="Unassembled WGS sequence"/>
</dbReference>
<dbReference type="Gene3D" id="3.20.20.450">
    <property type="entry name" value="EAL domain"/>
    <property type="match status" value="1"/>
</dbReference>
<dbReference type="PROSITE" id="PS50887">
    <property type="entry name" value="GGDEF"/>
    <property type="match status" value="1"/>
</dbReference>
<dbReference type="CDD" id="cd01948">
    <property type="entry name" value="EAL"/>
    <property type="match status" value="1"/>
</dbReference>
<dbReference type="AlphaFoldDB" id="A0A845L7T9"/>
<comment type="caution">
    <text evidence="3">The sequence shown here is derived from an EMBL/GenBank/DDBJ whole genome shotgun (WGS) entry which is preliminary data.</text>
</comment>
<dbReference type="InterPro" id="IPR000644">
    <property type="entry name" value="CBS_dom"/>
</dbReference>
<dbReference type="PROSITE" id="PS50883">
    <property type="entry name" value="EAL"/>
    <property type="match status" value="1"/>
</dbReference>
<dbReference type="InterPro" id="IPR000160">
    <property type="entry name" value="GGDEF_dom"/>
</dbReference>
<dbReference type="SMART" id="SM00267">
    <property type="entry name" value="GGDEF"/>
    <property type="match status" value="1"/>
</dbReference>
<dbReference type="SUPFAM" id="SSF141868">
    <property type="entry name" value="EAL domain-like"/>
    <property type="match status" value="1"/>
</dbReference>
<dbReference type="PANTHER" id="PTHR33121:SF76">
    <property type="entry name" value="SIGNALING PROTEIN"/>
    <property type="match status" value="1"/>
</dbReference>
<dbReference type="InterPro" id="IPR001633">
    <property type="entry name" value="EAL_dom"/>
</dbReference>
<dbReference type="RefSeq" id="WP_161255536.1">
    <property type="nucleotide sequence ID" value="NZ_WXEY01000003.1"/>
</dbReference>
<dbReference type="SMART" id="SM00052">
    <property type="entry name" value="EAL"/>
    <property type="match status" value="1"/>
</dbReference>
<dbReference type="Pfam" id="PF00563">
    <property type="entry name" value="EAL"/>
    <property type="match status" value="1"/>
</dbReference>
<dbReference type="InterPro" id="IPR035919">
    <property type="entry name" value="EAL_sf"/>
</dbReference>
<dbReference type="NCBIfam" id="TIGR00254">
    <property type="entry name" value="GGDEF"/>
    <property type="match status" value="1"/>
</dbReference>
<dbReference type="PANTHER" id="PTHR33121">
    <property type="entry name" value="CYCLIC DI-GMP PHOSPHODIESTERASE PDEF"/>
    <property type="match status" value="1"/>
</dbReference>
<feature type="domain" description="EAL" evidence="1">
    <location>
        <begin position="189"/>
        <end position="439"/>
    </location>
</feature>
<keyword evidence="4" id="KW-1185">Reference proteome</keyword>
<dbReference type="Pfam" id="PF00571">
    <property type="entry name" value="CBS"/>
    <property type="match status" value="1"/>
</dbReference>
<dbReference type="OrthoDB" id="9813903at2"/>
<dbReference type="Gene3D" id="3.10.580.10">
    <property type="entry name" value="CBS-domain"/>
    <property type="match status" value="1"/>
</dbReference>
<reference evidence="3 4" key="1">
    <citation type="submission" date="2020-01" db="EMBL/GenBank/DDBJ databases">
        <title>Whole-genome sequence of Heliobacterium undosum DSM 13378.</title>
        <authorList>
            <person name="Kyndt J.A."/>
            <person name="Meyer T.E."/>
        </authorList>
    </citation>
    <scope>NUCLEOTIDE SEQUENCE [LARGE SCALE GENOMIC DNA]</scope>
    <source>
        <strain evidence="3 4">DSM 13378</strain>
    </source>
</reference>
<name>A0A845L7T9_9FIRM</name>
<evidence type="ECO:0000259" key="2">
    <source>
        <dbReference type="PROSITE" id="PS50887"/>
    </source>
</evidence>
<dbReference type="SUPFAM" id="SSF54631">
    <property type="entry name" value="CBS-domain pair"/>
    <property type="match status" value="1"/>
</dbReference>
<dbReference type="SUPFAM" id="SSF55073">
    <property type="entry name" value="Nucleotide cyclase"/>
    <property type="match status" value="2"/>
</dbReference>
<dbReference type="Gene3D" id="3.30.70.270">
    <property type="match status" value="2"/>
</dbReference>
<dbReference type="CDD" id="cd01949">
    <property type="entry name" value="GGDEF"/>
    <property type="match status" value="1"/>
</dbReference>
<sequence>MGPINMLEGWLKGLGHPFSQEVTFYPSTVSSAEVLKQIERGLENENGIGLVFLDIAGFTAIEQSYGFFVCKQVLTSLSKAIMEAKPVLGAGRGLFVHNLNGDDFAVYYALPPGDIGRVLDFLEGLAEDLRYRVLAAVNKPLSGLLREPLNLHLGWAILRPTSGLSLESLVYNALKEATAMAKGHSDAKWSRRVWELKEAMALRRFRVVYQPLMNLEKGEIIGYEALCRGPADSHFASPGVLFPLAEKAGLLYPLERQIRQKAVAECGELLRNQLLFLNISPSVVKDPEFAQGNTRRLIAEYGLRPQNIVFEITERTAIQDFSSFRRTLQHYREQGFRVAVDDAGAGYSSLQAIAELQPDFIKIDMSLVRDIDTSSIKQALMETFVTFGRKIGAKIVAEGIETEKELRFLCQIGVDIGQGFFIGRPAPKGEGPSPESIAVLSEKKIRGRAEPLHAVTVGSLVEEYQALQKDRPTREAMKHFQRHPDCNSLVIVDGEMPVGLVMRDKMYSHLANQYGVALYSDRPVSLVMDQDPLIVDSATRLEKVSQMATSRQLQRLYDHIIVTHENGCLGLVSIRTLLDHMTRIQMEFALAANPLTGLPGNPRIEQDILRRFEWNQAFTVIYIDLDNFKAFNDCYGFERGDQAIKLLARIAGDAVHACGRSDDLLGHIGGDDFIILTGNPHEPICKEIIAAFDREIGDLYTQEDRQRRCIQSKDRQGNACAFPIMSVSLAVVACWPGRFDHPMELGEVAAEVKKEAKRHSGSVYVVDERKPPC</sequence>
<evidence type="ECO:0000259" key="1">
    <source>
        <dbReference type="PROSITE" id="PS50883"/>
    </source>
</evidence>
<gene>
    <name evidence="3" type="ORF">GTO91_04610</name>
</gene>
<dbReference type="InterPro" id="IPR029787">
    <property type="entry name" value="Nucleotide_cyclase"/>
</dbReference>
<dbReference type="InterPro" id="IPR050706">
    <property type="entry name" value="Cyclic-di-GMP_PDE-like"/>
</dbReference>
<evidence type="ECO:0000313" key="3">
    <source>
        <dbReference type="EMBL" id="MZP28991.1"/>
    </source>
</evidence>
<protein>
    <submittedName>
        <fullName evidence="3">EAL domain-containing protein</fullName>
    </submittedName>
</protein>